<gene>
    <name evidence="1" type="ORF">BAE44_0000664</name>
</gene>
<evidence type="ECO:0000313" key="1">
    <source>
        <dbReference type="EMBL" id="OEL38317.1"/>
    </source>
</evidence>
<reference evidence="1 2" key="1">
    <citation type="submission" date="2016-09" db="EMBL/GenBank/DDBJ databases">
        <title>The draft genome of Dichanthelium oligosanthes: A C3 panicoid grass species.</title>
        <authorList>
            <person name="Studer A.J."/>
            <person name="Schnable J.C."/>
            <person name="Brutnell T.P."/>
        </authorList>
    </citation>
    <scope>NUCLEOTIDE SEQUENCE [LARGE SCALE GENOMIC DNA]</scope>
    <source>
        <strain evidence="2">cv. Kellogg 1175</strain>
        <tissue evidence="1">Leaf</tissue>
    </source>
</reference>
<name>A0A1E5WLQ5_9POAL</name>
<protein>
    <submittedName>
        <fullName evidence="1">Uncharacterized protein</fullName>
    </submittedName>
</protein>
<comment type="caution">
    <text evidence="1">The sequence shown here is derived from an EMBL/GenBank/DDBJ whole genome shotgun (WGS) entry which is preliminary data.</text>
</comment>
<evidence type="ECO:0000313" key="2">
    <source>
        <dbReference type="Proteomes" id="UP000095767"/>
    </source>
</evidence>
<dbReference type="AlphaFoldDB" id="A0A1E5WLQ5"/>
<organism evidence="1 2">
    <name type="scientific">Dichanthelium oligosanthes</name>
    <dbReference type="NCBI Taxonomy" id="888268"/>
    <lineage>
        <taxon>Eukaryota</taxon>
        <taxon>Viridiplantae</taxon>
        <taxon>Streptophyta</taxon>
        <taxon>Embryophyta</taxon>
        <taxon>Tracheophyta</taxon>
        <taxon>Spermatophyta</taxon>
        <taxon>Magnoliopsida</taxon>
        <taxon>Liliopsida</taxon>
        <taxon>Poales</taxon>
        <taxon>Poaceae</taxon>
        <taxon>PACMAD clade</taxon>
        <taxon>Panicoideae</taxon>
        <taxon>Panicodae</taxon>
        <taxon>Paniceae</taxon>
        <taxon>Dichantheliinae</taxon>
        <taxon>Dichanthelium</taxon>
    </lineage>
</organism>
<keyword evidence="2" id="KW-1185">Reference proteome</keyword>
<dbReference type="OrthoDB" id="1922322at2759"/>
<proteinExistence type="predicted"/>
<dbReference type="Proteomes" id="UP000095767">
    <property type="component" value="Unassembled WGS sequence"/>
</dbReference>
<dbReference type="EMBL" id="LWDX02002186">
    <property type="protein sequence ID" value="OEL38317.1"/>
    <property type="molecule type" value="Genomic_DNA"/>
</dbReference>
<accession>A0A1E5WLQ5</accession>
<sequence>MKRLGTPLATADKARLAAAAPREAQWSARVSDLVVAPPAVEVAAATEVEAPSRLRLEEMVDDTAAAKLGALKHRLSNARSRRPTLETIQEENYLLSRA</sequence>